<keyword evidence="11" id="KW-1185">Reference proteome</keyword>
<name>A0ABT9VEE3_9BACI</name>
<keyword evidence="3 8" id="KW-0028">Amino-acid biosynthesis</keyword>
<dbReference type="HAMAP" id="MF_00134_A">
    <property type="entry name" value="IGPS_A"/>
    <property type="match status" value="1"/>
</dbReference>
<feature type="domain" description="Indole-3-glycerol phosphate synthase" evidence="9">
    <location>
        <begin position="5"/>
        <end position="255"/>
    </location>
</feature>
<evidence type="ECO:0000313" key="10">
    <source>
        <dbReference type="EMBL" id="MDQ0159340.1"/>
    </source>
</evidence>
<dbReference type="CDD" id="cd00331">
    <property type="entry name" value="IGPS"/>
    <property type="match status" value="1"/>
</dbReference>
<dbReference type="InterPro" id="IPR001468">
    <property type="entry name" value="Indole-3-GlycerolPSynthase_CS"/>
</dbReference>
<dbReference type="InterPro" id="IPR013798">
    <property type="entry name" value="Indole-3-glycerol_P_synth_dom"/>
</dbReference>
<keyword evidence="7 8" id="KW-0456">Lyase</keyword>
<evidence type="ECO:0000313" key="11">
    <source>
        <dbReference type="Proteomes" id="UP001224359"/>
    </source>
</evidence>
<comment type="catalytic activity">
    <reaction evidence="1 8">
        <text>1-(2-carboxyphenylamino)-1-deoxy-D-ribulose 5-phosphate + H(+) = (1S,2R)-1-C-(indol-3-yl)glycerol 3-phosphate + CO2 + H2O</text>
        <dbReference type="Rhea" id="RHEA:23476"/>
        <dbReference type="ChEBI" id="CHEBI:15377"/>
        <dbReference type="ChEBI" id="CHEBI:15378"/>
        <dbReference type="ChEBI" id="CHEBI:16526"/>
        <dbReference type="ChEBI" id="CHEBI:58613"/>
        <dbReference type="ChEBI" id="CHEBI:58866"/>
        <dbReference type="EC" id="4.1.1.48"/>
    </reaction>
</comment>
<dbReference type="HAMAP" id="MF_00134_B">
    <property type="entry name" value="IGPS_B"/>
    <property type="match status" value="1"/>
</dbReference>
<dbReference type="Proteomes" id="UP001224359">
    <property type="component" value="Unassembled WGS sequence"/>
</dbReference>
<keyword evidence="4 8" id="KW-0210">Decarboxylase</keyword>
<dbReference type="SUPFAM" id="SSF51366">
    <property type="entry name" value="Ribulose-phoshate binding barrel"/>
    <property type="match status" value="1"/>
</dbReference>
<protein>
    <recommendedName>
        <fullName evidence="8">Indole-3-glycerol phosphate synthase</fullName>
        <shortName evidence="8">IGPS</shortName>
        <ecNumber evidence="8">4.1.1.48</ecNumber>
    </recommendedName>
</protein>
<evidence type="ECO:0000256" key="2">
    <source>
        <dbReference type="ARBA" id="ARBA00004696"/>
    </source>
</evidence>
<dbReference type="NCBIfam" id="NF001377">
    <property type="entry name" value="PRK00278.2-4"/>
    <property type="match status" value="1"/>
</dbReference>
<evidence type="ECO:0000256" key="5">
    <source>
        <dbReference type="ARBA" id="ARBA00022822"/>
    </source>
</evidence>
<dbReference type="PROSITE" id="PS00614">
    <property type="entry name" value="IGPS"/>
    <property type="match status" value="1"/>
</dbReference>
<evidence type="ECO:0000256" key="3">
    <source>
        <dbReference type="ARBA" id="ARBA00022605"/>
    </source>
</evidence>
<dbReference type="RefSeq" id="WP_306975741.1">
    <property type="nucleotide sequence ID" value="NZ_JAUSTQ010000004.1"/>
</dbReference>
<evidence type="ECO:0000256" key="7">
    <source>
        <dbReference type="ARBA" id="ARBA00023239"/>
    </source>
</evidence>
<dbReference type="NCBIfam" id="NF001371">
    <property type="entry name" value="PRK00278.1-3"/>
    <property type="match status" value="1"/>
</dbReference>
<gene>
    <name evidence="8" type="primary">trpC</name>
    <name evidence="10" type="ORF">J2S77_001304</name>
</gene>
<keyword evidence="6 8" id="KW-0057">Aromatic amino acid biosynthesis</keyword>
<dbReference type="EC" id="4.1.1.48" evidence="8"/>
<keyword evidence="5 8" id="KW-0822">Tryptophan biosynthesis</keyword>
<reference evidence="10 11" key="1">
    <citation type="submission" date="2023-07" db="EMBL/GenBank/DDBJ databases">
        <title>Genomic Encyclopedia of Type Strains, Phase IV (KMG-IV): sequencing the most valuable type-strain genomes for metagenomic binning, comparative biology and taxonomic classification.</title>
        <authorList>
            <person name="Goeker M."/>
        </authorList>
    </citation>
    <scope>NUCLEOTIDE SEQUENCE [LARGE SCALE GENOMIC DNA]</scope>
    <source>
        <strain evidence="10 11">DSM 16460</strain>
    </source>
</reference>
<dbReference type="InterPro" id="IPR011060">
    <property type="entry name" value="RibuloseP-bd_barrel"/>
</dbReference>
<comment type="pathway">
    <text evidence="2 8">Amino-acid biosynthesis; L-tryptophan biosynthesis; L-tryptophan from chorismate: step 4/5.</text>
</comment>
<dbReference type="InterPro" id="IPR045186">
    <property type="entry name" value="Indole-3-glycerol_P_synth"/>
</dbReference>
<dbReference type="Pfam" id="PF00218">
    <property type="entry name" value="IGPS"/>
    <property type="match status" value="1"/>
</dbReference>
<evidence type="ECO:0000256" key="6">
    <source>
        <dbReference type="ARBA" id="ARBA00023141"/>
    </source>
</evidence>
<evidence type="ECO:0000256" key="8">
    <source>
        <dbReference type="HAMAP-Rule" id="MF_00134"/>
    </source>
</evidence>
<dbReference type="PANTHER" id="PTHR22854:SF2">
    <property type="entry name" value="INDOLE-3-GLYCEROL-PHOSPHATE SYNTHASE"/>
    <property type="match status" value="1"/>
</dbReference>
<organism evidence="10 11">
    <name type="scientific">Alkalibacillus salilacus</name>
    <dbReference type="NCBI Taxonomy" id="284582"/>
    <lineage>
        <taxon>Bacteria</taxon>
        <taxon>Bacillati</taxon>
        <taxon>Bacillota</taxon>
        <taxon>Bacilli</taxon>
        <taxon>Bacillales</taxon>
        <taxon>Bacillaceae</taxon>
        <taxon>Alkalibacillus</taxon>
    </lineage>
</organism>
<dbReference type="Gene3D" id="3.20.20.70">
    <property type="entry name" value="Aldolase class I"/>
    <property type="match status" value="1"/>
</dbReference>
<dbReference type="InterPro" id="IPR013785">
    <property type="entry name" value="Aldolase_TIM"/>
</dbReference>
<evidence type="ECO:0000256" key="1">
    <source>
        <dbReference type="ARBA" id="ARBA00001633"/>
    </source>
</evidence>
<sequence length="265" mass="29109">MDTFLDRILDKKSEEIQLLYEQDALINQPLPVSTKPSLYETFKQDDQLSIIAEIKRASPSKGDINLGIEPPEQAQLYEASGASAISVLTDEPYFKGSIEDLNQVQSKVNLPVLCKDFILDPIQLKRAKQTGASVVLLIAAALSPERLQYLYDEAINLGLEVLLEVHNSAELNLALATGASIIGINNRDLTTFQVDLNTTETLINQIDDPDIVVISESGFKTSDDAKQVADMGVDGILVGESFMKSDNVSEALKEMRVPTTRRVQS</sequence>
<dbReference type="EMBL" id="JAUSTQ010000004">
    <property type="protein sequence ID" value="MDQ0159340.1"/>
    <property type="molecule type" value="Genomic_DNA"/>
</dbReference>
<evidence type="ECO:0000256" key="4">
    <source>
        <dbReference type="ARBA" id="ARBA00022793"/>
    </source>
</evidence>
<comment type="caution">
    <text evidence="10">The sequence shown here is derived from an EMBL/GenBank/DDBJ whole genome shotgun (WGS) entry which is preliminary data.</text>
</comment>
<dbReference type="PANTHER" id="PTHR22854">
    <property type="entry name" value="TRYPTOPHAN BIOSYNTHESIS PROTEIN"/>
    <property type="match status" value="1"/>
</dbReference>
<proteinExistence type="inferred from homology"/>
<accession>A0ABT9VEE3</accession>
<comment type="similarity">
    <text evidence="8">Belongs to the TrpC family.</text>
</comment>
<evidence type="ECO:0000259" key="9">
    <source>
        <dbReference type="Pfam" id="PF00218"/>
    </source>
</evidence>